<comment type="caution">
    <text evidence="2">The sequence shown here is derived from an EMBL/GenBank/DDBJ whole genome shotgun (WGS) entry which is preliminary data.</text>
</comment>
<evidence type="ECO:0000313" key="3">
    <source>
        <dbReference type="Proteomes" id="UP001527925"/>
    </source>
</evidence>
<feature type="compositionally biased region" description="Basic and acidic residues" evidence="1">
    <location>
        <begin position="353"/>
        <end position="375"/>
    </location>
</feature>
<keyword evidence="3" id="KW-1185">Reference proteome</keyword>
<feature type="region of interest" description="Disordered" evidence="1">
    <location>
        <begin position="213"/>
        <end position="394"/>
    </location>
</feature>
<accession>A0ABR4MYY0</accession>
<organism evidence="2 3">
    <name type="scientific">Polyrhizophydium stewartii</name>
    <dbReference type="NCBI Taxonomy" id="2732419"/>
    <lineage>
        <taxon>Eukaryota</taxon>
        <taxon>Fungi</taxon>
        <taxon>Fungi incertae sedis</taxon>
        <taxon>Chytridiomycota</taxon>
        <taxon>Chytridiomycota incertae sedis</taxon>
        <taxon>Chytridiomycetes</taxon>
        <taxon>Rhizophydiales</taxon>
        <taxon>Rhizophydiales incertae sedis</taxon>
        <taxon>Polyrhizophydium</taxon>
    </lineage>
</organism>
<feature type="compositionally biased region" description="Polar residues" evidence="1">
    <location>
        <begin position="378"/>
        <end position="394"/>
    </location>
</feature>
<sequence length="493" mass="52904">MDGGGTLDGLLGGLSHSEQLALLRATVLSLGGRPRDPAEAHSFGTAKLDHAAATPVRMRPLAAAGSRGSANANGGNNSSVARPPPATAAATQAGGPTSAAATHANSTAVRLAVLHEQRASMVASRELLAQQADETRARRLAMDVESDISLGKVQLIERLLRNAQDELRLASHSLECINEEIGLLPEAARIIASQIDDIDTQIQELDPMGGIRRSSGGASDGGTGAATFDSGDMGREYHSRRDAATTQAFDGDDRSIQSIVSRPASRNGIRSNGRELGDTDRFQKSASPTVVDRDSADAGGAYTYNRPVRVSPKRSPRTPSPRSRNASGSAHSGTDPRSLHPDRRFSRITPGGHRLDMQRSDSRDAKWPRHEDYGRSRGTPSSAPLSTGLQSASRSSTGSVRRYCVVWNSMKGCSNPKCHFLHICIGCDSRSHIYWDCPISRQIRRFRPCTYWNSGPLLKCNLDHCSFDHVCARCTSKDHNVSGCTVRPSDPDL</sequence>
<dbReference type="Proteomes" id="UP001527925">
    <property type="component" value="Unassembled WGS sequence"/>
</dbReference>
<proteinExistence type="predicted"/>
<feature type="compositionally biased region" description="Basic and acidic residues" evidence="1">
    <location>
        <begin position="232"/>
        <end position="243"/>
    </location>
</feature>
<evidence type="ECO:0000313" key="2">
    <source>
        <dbReference type="EMBL" id="KAL2912434.1"/>
    </source>
</evidence>
<reference evidence="2 3" key="1">
    <citation type="submission" date="2023-09" db="EMBL/GenBank/DDBJ databases">
        <title>Pangenome analysis of Batrachochytrium dendrobatidis and related Chytrids.</title>
        <authorList>
            <person name="Yacoub M.N."/>
            <person name="Stajich J.E."/>
            <person name="James T.Y."/>
        </authorList>
    </citation>
    <scope>NUCLEOTIDE SEQUENCE [LARGE SCALE GENOMIC DNA]</scope>
    <source>
        <strain evidence="2 3">JEL0888</strain>
    </source>
</reference>
<feature type="compositionally biased region" description="Basic and acidic residues" evidence="1">
    <location>
        <begin position="272"/>
        <end position="283"/>
    </location>
</feature>
<feature type="region of interest" description="Disordered" evidence="1">
    <location>
        <begin position="61"/>
        <end position="102"/>
    </location>
</feature>
<dbReference type="EMBL" id="JADGIZ020000065">
    <property type="protein sequence ID" value="KAL2912434.1"/>
    <property type="molecule type" value="Genomic_DNA"/>
</dbReference>
<evidence type="ECO:0008006" key="4">
    <source>
        <dbReference type="Google" id="ProtNLM"/>
    </source>
</evidence>
<name>A0ABR4MYY0_9FUNG</name>
<feature type="compositionally biased region" description="Low complexity" evidence="1">
    <location>
        <begin position="62"/>
        <end position="102"/>
    </location>
</feature>
<evidence type="ECO:0000256" key="1">
    <source>
        <dbReference type="SAM" id="MobiDB-lite"/>
    </source>
</evidence>
<gene>
    <name evidence="2" type="ORF">HK105_208078</name>
</gene>
<protein>
    <recommendedName>
        <fullName evidence="4">C3H1-type domain-containing protein</fullName>
    </recommendedName>
</protein>